<dbReference type="EMBL" id="JANTQA010000012">
    <property type="protein sequence ID" value="KAJ3449545.1"/>
    <property type="molecule type" value="Genomic_DNA"/>
</dbReference>
<dbReference type="PANTHER" id="PTHR47980">
    <property type="entry name" value="LD44762P"/>
    <property type="match status" value="1"/>
</dbReference>
<dbReference type="PROSITE" id="PS00675">
    <property type="entry name" value="SIGMA54_INTERACT_1"/>
    <property type="match status" value="1"/>
</dbReference>
<accession>A0AAV8AC37</accession>
<dbReference type="InterPro" id="IPR027417">
    <property type="entry name" value="P-loop_NTPase"/>
</dbReference>
<keyword evidence="3" id="KW-0342">GTP-binding</keyword>
<dbReference type="GO" id="GO:0003924">
    <property type="term" value="F:GTPase activity"/>
    <property type="evidence" value="ECO:0007669"/>
    <property type="project" value="InterPro"/>
</dbReference>
<dbReference type="SMART" id="SM00174">
    <property type="entry name" value="RHO"/>
    <property type="match status" value="1"/>
</dbReference>
<dbReference type="InterPro" id="IPR001806">
    <property type="entry name" value="Small_GTPase"/>
</dbReference>
<protein>
    <submittedName>
        <fullName evidence="5">Ras-related protein rabd2a-like</fullName>
    </submittedName>
</protein>
<dbReference type="SMART" id="SM00175">
    <property type="entry name" value="RAB"/>
    <property type="match status" value="1"/>
</dbReference>
<evidence type="ECO:0000256" key="3">
    <source>
        <dbReference type="ARBA" id="ARBA00023134"/>
    </source>
</evidence>
<reference evidence="5" key="1">
    <citation type="submission" date="2022-08" db="EMBL/GenBank/DDBJ databases">
        <title>Novel sulphate-reducing endosymbionts in the free-living metamonad Anaeramoeba.</title>
        <authorList>
            <person name="Jerlstrom-Hultqvist J."/>
            <person name="Cepicka I."/>
            <person name="Gallot-Lavallee L."/>
            <person name="Salas-Leiva D."/>
            <person name="Curtis B.A."/>
            <person name="Zahonova K."/>
            <person name="Pipaliya S."/>
            <person name="Dacks J."/>
            <person name="Roger A.J."/>
        </authorList>
    </citation>
    <scope>NUCLEOTIDE SEQUENCE</scope>
    <source>
        <strain evidence="5">Busselton2</strain>
    </source>
</reference>
<name>A0AAV8AC37_9EUKA</name>
<dbReference type="CDD" id="cd00154">
    <property type="entry name" value="Rab"/>
    <property type="match status" value="1"/>
</dbReference>
<sequence>MTTTMNFNNYDYLFKVVLIGESGVGKSSLMLRFTKIKTLELDDKLVKLQIWDTSGQERFRTITRSYYRGAKGIILVYDVTDRQSFDCIKDWMEETDRYCEKNCCSIVIGNKSDLESKREVPKEIGQLFAEQYGLKFIETSAKMNQNVNAMFRQISKQMKQSEIKKLDNNIKKVVKVEKDSQIQKSSCC</sequence>
<evidence type="ECO:0000313" key="6">
    <source>
        <dbReference type="Proteomes" id="UP001146793"/>
    </source>
</evidence>
<dbReference type="GO" id="GO:0005525">
    <property type="term" value="F:GTP binding"/>
    <property type="evidence" value="ECO:0007669"/>
    <property type="project" value="UniProtKB-KW"/>
</dbReference>
<dbReference type="SUPFAM" id="SSF52540">
    <property type="entry name" value="P-loop containing nucleoside triphosphate hydrolases"/>
    <property type="match status" value="1"/>
</dbReference>
<dbReference type="PROSITE" id="PS51421">
    <property type="entry name" value="RAS"/>
    <property type="match status" value="1"/>
</dbReference>
<evidence type="ECO:0000256" key="2">
    <source>
        <dbReference type="ARBA" id="ARBA00022741"/>
    </source>
</evidence>
<comment type="caution">
    <text evidence="5">The sequence shown here is derived from an EMBL/GenBank/DDBJ whole genome shotgun (WGS) entry which is preliminary data.</text>
</comment>
<dbReference type="Gene3D" id="3.40.50.300">
    <property type="entry name" value="P-loop containing nucleotide triphosphate hydrolases"/>
    <property type="match status" value="1"/>
</dbReference>
<evidence type="ECO:0000256" key="1">
    <source>
        <dbReference type="ARBA" id="ARBA00006270"/>
    </source>
</evidence>
<dbReference type="SMART" id="SM00173">
    <property type="entry name" value="RAS"/>
    <property type="match status" value="1"/>
</dbReference>
<keyword evidence="4" id="KW-0449">Lipoprotein</keyword>
<dbReference type="FunFam" id="3.40.50.300:FF:001129">
    <property type="entry name" value="ras-related protein Rab-44 isoform X2"/>
    <property type="match status" value="1"/>
</dbReference>
<dbReference type="PROSITE" id="PS51419">
    <property type="entry name" value="RAB"/>
    <property type="match status" value="1"/>
</dbReference>
<dbReference type="Proteomes" id="UP001146793">
    <property type="component" value="Unassembled WGS sequence"/>
</dbReference>
<evidence type="ECO:0000313" key="5">
    <source>
        <dbReference type="EMBL" id="KAJ3449545.1"/>
    </source>
</evidence>
<dbReference type="InterPro" id="IPR050305">
    <property type="entry name" value="Small_GTPase_Rab"/>
</dbReference>
<dbReference type="InterPro" id="IPR005225">
    <property type="entry name" value="Small_GTP-bd"/>
</dbReference>
<dbReference type="NCBIfam" id="TIGR00231">
    <property type="entry name" value="small_GTP"/>
    <property type="match status" value="1"/>
</dbReference>
<evidence type="ECO:0000256" key="4">
    <source>
        <dbReference type="ARBA" id="ARBA00023288"/>
    </source>
</evidence>
<dbReference type="Pfam" id="PF00071">
    <property type="entry name" value="Ras"/>
    <property type="match status" value="1"/>
</dbReference>
<organism evidence="5 6">
    <name type="scientific">Anaeramoeba flamelloides</name>
    <dbReference type="NCBI Taxonomy" id="1746091"/>
    <lineage>
        <taxon>Eukaryota</taxon>
        <taxon>Metamonada</taxon>
        <taxon>Anaeramoebidae</taxon>
        <taxon>Anaeramoeba</taxon>
    </lineage>
</organism>
<dbReference type="InterPro" id="IPR025662">
    <property type="entry name" value="Sigma_54_int_dom_ATP-bd_1"/>
</dbReference>
<comment type="similarity">
    <text evidence="1">Belongs to the small GTPase superfamily. Rab family.</text>
</comment>
<gene>
    <name evidence="5" type="ORF">M0812_05698</name>
</gene>
<dbReference type="PRINTS" id="PR00449">
    <property type="entry name" value="RASTRNSFRMNG"/>
</dbReference>
<keyword evidence="2" id="KW-0547">Nucleotide-binding</keyword>
<dbReference type="AlphaFoldDB" id="A0AAV8AC37"/>
<proteinExistence type="inferred from homology"/>